<sequence>MSGRERVLGRVRRALATAPDDDTPYEQAIARGYLRRHADLGVEGTVDLLAENLADYRAIVHRCALDELPGTLGRLLELRGSRSVLVPPGLPESWLAGVATTRVDDRADDTPHALDRVDSVVTGCAVAVAETGTIVLDGSPDQGRRRITLVPDHHICVVRVPDQVVPSVPVALERLAPARPLTWISGPSATSDIELDRVEGVHGPRTLEVVLVR</sequence>
<dbReference type="PANTHER" id="PTHR43682">
    <property type="entry name" value="LACTATE UTILIZATION PROTEIN C"/>
    <property type="match status" value="1"/>
</dbReference>
<keyword evidence="3" id="KW-1185">Reference proteome</keyword>
<dbReference type="InterPro" id="IPR024185">
    <property type="entry name" value="FTHF_cligase-like_sf"/>
</dbReference>
<reference evidence="2 3" key="1">
    <citation type="journal article" date="2019" name="Int. J. Syst. Evol. Microbiol.">
        <title>Streptomyces cadmiisoli sp. nov., a novel actinomycete isolated from cadmium-contaminated soil.</title>
        <authorList>
            <person name="Li K."/>
            <person name="Tang X."/>
            <person name="Zhao J."/>
            <person name="Guo Y."/>
            <person name="Tang Y."/>
            <person name="Gao J."/>
        </authorList>
    </citation>
    <scope>NUCLEOTIDE SEQUENCE [LARGE SCALE GENOMIC DNA]</scope>
    <source>
        <strain evidence="2 3">ZFG47</strain>
    </source>
</reference>
<dbReference type="Gene3D" id="3.40.50.10420">
    <property type="entry name" value="NagB/RpiA/CoA transferase-like"/>
    <property type="match status" value="1"/>
</dbReference>
<accession>A0A2Z4JBI6</accession>
<gene>
    <name evidence="2" type="ORF">DN051_06285</name>
</gene>
<dbReference type="Proteomes" id="UP000249616">
    <property type="component" value="Chromosome"/>
</dbReference>
<name>A0A2Z4JBI6_9ACTN</name>
<dbReference type="RefSeq" id="WP_112442093.1">
    <property type="nucleotide sequence ID" value="NZ_CP030073.1"/>
</dbReference>
<evidence type="ECO:0000313" key="3">
    <source>
        <dbReference type="Proteomes" id="UP000249616"/>
    </source>
</evidence>
<dbReference type="InterPro" id="IPR037171">
    <property type="entry name" value="NagB/RpiA_transferase-like"/>
</dbReference>
<proteinExistence type="predicted"/>
<organism evidence="2 3">
    <name type="scientific">Streptomyces cadmiisoli</name>
    <dbReference type="NCBI Taxonomy" id="2184053"/>
    <lineage>
        <taxon>Bacteria</taxon>
        <taxon>Bacillati</taxon>
        <taxon>Actinomycetota</taxon>
        <taxon>Actinomycetes</taxon>
        <taxon>Kitasatosporales</taxon>
        <taxon>Streptomycetaceae</taxon>
        <taxon>Streptomyces</taxon>
        <taxon>Streptomyces aurantiacus group</taxon>
    </lineage>
</organism>
<dbReference type="SUPFAM" id="SSF100950">
    <property type="entry name" value="NagB/RpiA/CoA transferase-like"/>
    <property type="match status" value="1"/>
</dbReference>
<dbReference type="Pfam" id="PF02589">
    <property type="entry name" value="LUD_dom"/>
    <property type="match status" value="1"/>
</dbReference>
<evidence type="ECO:0000259" key="1">
    <source>
        <dbReference type="Pfam" id="PF02589"/>
    </source>
</evidence>
<dbReference type="InterPro" id="IPR003741">
    <property type="entry name" value="LUD_dom"/>
</dbReference>
<protein>
    <submittedName>
        <fullName evidence="2">Lactate utilization protein C</fullName>
    </submittedName>
</protein>
<dbReference type="KEGG" id="scad:DN051_06285"/>
<dbReference type="AlphaFoldDB" id="A0A2Z4JBI6"/>
<dbReference type="EMBL" id="CP030073">
    <property type="protein sequence ID" value="AWW42307.1"/>
    <property type="molecule type" value="Genomic_DNA"/>
</dbReference>
<dbReference type="PANTHER" id="PTHR43682:SF1">
    <property type="entry name" value="LACTATE UTILIZATION PROTEIN C"/>
    <property type="match status" value="1"/>
</dbReference>
<evidence type="ECO:0000313" key="2">
    <source>
        <dbReference type="EMBL" id="AWW42307.1"/>
    </source>
</evidence>
<feature type="domain" description="LUD" evidence="1">
    <location>
        <begin position="106"/>
        <end position="212"/>
    </location>
</feature>